<evidence type="ECO:0000259" key="2">
    <source>
        <dbReference type="Pfam" id="PF08906"/>
    </source>
</evidence>
<dbReference type="Pfam" id="PF08906">
    <property type="entry name" value="T6SS_Tdi1_C"/>
    <property type="match status" value="1"/>
</dbReference>
<sequence length="185" mass="21021">MFTKFIETYGNLENKQEIPSNDLAQVKSTLTPELYELLEQGEGSYMNGFLWVVNPVEYATLVNEIYLPLTSPSVCFARDAFGSLYLWEDDSIIYVDINFTKQEVVGTKANVFFDLKMTDSGFLDKKTPYKNYLKAREKLGELSKEECYGYTPLIGMGGAEKTENLKKVKIKEYISIVAQALGQIQ</sequence>
<evidence type="ECO:0000313" key="4">
    <source>
        <dbReference type="Proteomes" id="UP001595789"/>
    </source>
</evidence>
<accession>A0ABV8PDM2</accession>
<protein>
    <submittedName>
        <fullName evidence="3">T6SS immunity protein Tdi1 domain-containing protein</fullName>
    </submittedName>
</protein>
<feature type="domain" description="T6SS immunity protein Tdi1 C-terminal" evidence="2">
    <location>
        <begin position="111"/>
        <end position="179"/>
    </location>
</feature>
<dbReference type="RefSeq" id="WP_378986349.1">
    <property type="nucleotide sequence ID" value="NZ_JBHSBW010000013.1"/>
</dbReference>
<evidence type="ECO:0000259" key="1">
    <source>
        <dbReference type="Pfam" id="PF08887"/>
    </source>
</evidence>
<evidence type="ECO:0000313" key="3">
    <source>
        <dbReference type="EMBL" id="MFC4212406.1"/>
    </source>
</evidence>
<dbReference type="EMBL" id="JBHSBW010000013">
    <property type="protein sequence ID" value="MFC4212406.1"/>
    <property type="molecule type" value="Genomic_DNA"/>
</dbReference>
<name>A0ABV8PDM2_9SPHI</name>
<feature type="domain" description="GAD-related" evidence="1">
    <location>
        <begin position="2"/>
        <end position="98"/>
    </location>
</feature>
<dbReference type="Pfam" id="PF08887">
    <property type="entry name" value="GAD-like"/>
    <property type="match status" value="1"/>
</dbReference>
<dbReference type="Proteomes" id="UP001595789">
    <property type="component" value="Unassembled WGS sequence"/>
</dbReference>
<organism evidence="3 4">
    <name type="scientific">Pedobacter lithocola</name>
    <dbReference type="NCBI Taxonomy" id="1908239"/>
    <lineage>
        <taxon>Bacteria</taxon>
        <taxon>Pseudomonadati</taxon>
        <taxon>Bacteroidota</taxon>
        <taxon>Sphingobacteriia</taxon>
        <taxon>Sphingobacteriales</taxon>
        <taxon>Sphingobacteriaceae</taxon>
        <taxon>Pedobacter</taxon>
    </lineage>
</organism>
<comment type="caution">
    <text evidence="3">The sequence shown here is derived from an EMBL/GenBank/DDBJ whole genome shotgun (WGS) entry which is preliminary data.</text>
</comment>
<dbReference type="InterPro" id="IPR015002">
    <property type="entry name" value="T6SS_Tdi1_C"/>
</dbReference>
<dbReference type="InterPro" id="IPR014983">
    <property type="entry name" value="GAD-rel"/>
</dbReference>
<gene>
    <name evidence="3" type="ORF">ACFOWA_14500</name>
</gene>
<keyword evidence="4" id="KW-1185">Reference proteome</keyword>
<proteinExistence type="predicted"/>
<reference evidence="4" key="1">
    <citation type="journal article" date="2019" name="Int. J. Syst. Evol. Microbiol.">
        <title>The Global Catalogue of Microorganisms (GCM) 10K type strain sequencing project: providing services to taxonomists for standard genome sequencing and annotation.</title>
        <authorList>
            <consortium name="The Broad Institute Genomics Platform"/>
            <consortium name="The Broad Institute Genome Sequencing Center for Infectious Disease"/>
            <person name="Wu L."/>
            <person name="Ma J."/>
        </authorList>
    </citation>
    <scope>NUCLEOTIDE SEQUENCE [LARGE SCALE GENOMIC DNA]</scope>
    <source>
        <strain evidence="4">CCM 8691</strain>
    </source>
</reference>